<dbReference type="Proteomes" id="UP000466445">
    <property type="component" value="Chromosome"/>
</dbReference>
<dbReference type="KEGG" id="msar:MSAR_47030"/>
<accession>A0A7I7SX33</accession>
<organism evidence="1 2">
    <name type="scientific">Mycolicibacterium sarraceniae</name>
    <dbReference type="NCBI Taxonomy" id="1534348"/>
    <lineage>
        <taxon>Bacteria</taxon>
        <taxon>Bacillati</taxon>
        <taxon>Actinomycetota</taxon>
        <taxon>Actinomycetes</taxon>
        <taxon>Mycobacteriales</taxon>
        <taxon>Mycobacteriaceae</taxon>
        <taxon>Mycolicibacterium</taxon>
    </lineage>
</organism>
<evidence type="ECO:0000313" key="2">
    <source>
        <dbReference type="Proteomes" id="UP000466445"/>
    </source>
</evidence>
<evidence type="ECO:0000313" key="1">
    <source>
        <dbReference type="EMBL" id="BBY61567.1"/>
    </source>
</evidence>
<dbReference type="AlphaFoldDB" id="A0A7I7SX33"/>
<protein>
    <submittedName>
        <fullName evidence="1">Uncharacterized protein</fullName>
    </submittedName>
</protein>
<sequence>MAEPPGLPDMANPDVGMLTLDDDDPRFNHDAVHEIHRGIRSVLDDYPDAVTIGQIWVFENEDFAKYLRPDELHMGFSFRLARAEFDVTSIRVAIENALAAAATVVGCRCRGRATLPRSAFRRTLTPGCRCRRPLIDGELAPDSAAWIATG</sequence>
<keyword evidence="2" id="KW-1185">Reference proteome</keyword>
<gene>
    <name evidence="1" type="ORF">MSAR_47030</name>
</gene>
<proteinExistence type="predicted"/>
<dbReference type="Gene3D" id="3.20.20.80">
    <property type="entry name" value="Glycosidases"/>
    <property type="match status" value="1"/>
</dbReference>
<dbReference type="EMBL" id="AP022595">
    <property type="protein sequence ID" value="BBY61567.1"/>
    <property type="molecule type" value="Genomic_DNA"/>
</dbReference>
<reference evidence="1 2" key="1">
    <citation type="journal article" date="2019" name="Emerg. Microbes Infect.">
        <title>Comprehensive subspecies identification of 175 nontuberculous mycobacteria species based on 7547 genomic profiles.</title>
        <authorList>
            <person name="Matsumoto Y."/>
            <person name="Kinjo T."/>
            <person name="Motooka D."/>
            <person name="Nabeya D."/>
            <person name="Jung N."/>
            <person name="Uechi K."/>
            <person name="Horii T."/>
            <person name="Iida T."/>
            <person name="Fujita J."/>
            <person name="Nakamura S."/>
        </authorList>
    </citation>
    <scope>NUCLEOTIDE SEQUENCE [LARGE SCALE GENOMIC DNA]</scope>
    <source>
        <strain evidence="1 2">JCM 30395</strain>
    </source>
</reference>
<name>A0A7I7SX33_9MYCO</name>